<protein>
    <submittedName>
        <fullName evidence="4">ATP-binding cassette sub-family A member 3</fullName>
    </submittedName>
</protein>
<keyword evidence="1" id="KW-0813">Transport</keyword>
<dbReference type="InterPro" id="IPR017871">
    <property type="entry name" value="ABC_transporter-like_CS"/>
</dbReference>
<accession>A0A4C1XIU0</accession>
<dbReference type="GO" id="GO:0005319">
    <property type="term" value="F:lipid transporter activity"/>
    <property type="evidence" value="ECO:0007669"/>
    <property type="project" value="TreeGrafter"/>
</dbReference>
<name>A0A4C1XIU0_EUMVA</name>
<evidence type="ECO:0000256" key="1">
    <source>
        <dbReference type="ARBA" id="ARBA00022448"/>
    </source>
</evidence>
<evidence type="ECO:0000313" key="4">
    <source>
        <dbReference type="EMBL" id="GBP62414.1"/>
    </source>
</evidence>
<keyword evidence="4" id="KW-0067">ATP-binding</keyword>
<dbReference type="InterPro" id="IPR026082">
    <property type="entry name" value="ABCA"/>
</dbReference>
<feature type="domain" description="ABC transporter" evidence="3">
    <location>
        <begin position="1"/>
        <end position="180"/>
    </location>
</feature>
<dbReference type="GO" id="GO:0016887">
    <property type="term" value="F:ATP hydrolysis activity"/>
    <property type="evidence" value="ECO:0007669"/>
    <property type="project" value="InterPro"/>
</dbReference>
<dbReference type="SUPFAM" id="SSF52540">
    <property type="entry name" value="P-loop containing nucleoside triphosphate hydrolases"/>
    <property type="match status" value="1"/>
</dbReference>
<evidence type="ECO:0000256" key="2">
    <source>
        <dbReference type="ARBA" id="ARBA00022737"/>
    </source>
</evidence>
<keyword evidence="5" id="KW-1185">Reference proteome</keyword>
<dbReference type="STRING" id="151549.A0A4C1XIU0"/>
<dbReference type="GO" id="GO:0005524">
    <property type="term" value="F:ATP binding"/>
    <property type="evidence" value="ECO:0007669"/>
    <property type="project" value="UniProtKB-KW"/>
</dbReference>
<gene>
    <name evidence="4" type="primary">Abca3</name>
    <name evidence="4" type="ORF">EVAR_3116_1</name>
</gene>
<dbReference type="InterPro" id="IPR027417">
    <property type="entry name" value="P-loop_NTPase"/>
</dbReference>
<dbReference type="PROSITE" id="PS50893">
    <property type="entry name" value="ABC_TRANSPORTER_2"/>
    <property type="match status" value="1"/>
</dbReference>
<dbReference type="Pfam" id="PF00005">
    <property type="entry name" value="ABC_tran"/>
    <property type="match status" value="1"/>
</dbReference>
<dbReference type="Pfam" id="PF23321">
    <property type="entry name" value="R1_ABCA1"/>
    <property type="match status" value="1"/>
</dbReference>
<dbReference type="PANTHER" id="PTHR19229:SF36">
    <property type="entry name" value="ATP-BINDING CASSETTE SUB-FAMILY A MEMBER 2"/>
    <property type="match status" value="1"/>
</dbReference>
<comment type="caution">
    <text evidence="4">The sequence shown here is derived from an EMBL/GenBank/DDBJ whole genome shotgun (WGS) entry which is preliminary data.</text>
</comment>
<dbReference type="Proteomes" id="UP000299102">
    <property type="component" value="Unassembled WGS sequence"/>
</dbReference>
<organism evidence="4 5">
    <name type="scientific">Eumeta variegata</name>
    <name type="common">Bagworm moth</name>
    <name type="synonym">Eumeta japonica</name>
    <dbReference type="NCBI Taxonomy" id="151549"/>
    <lineage>
        <taxon>Eukaryota</taxon>
        <taxon>Metazoa</taxon>
        <taxon>Ecdysozoa</taxon>
        <taxon>Arthropoda</taxon>
        <taxon>Hexapoda</taxon>
        <taxon>Insecta</taxon>
        <taxon>Pterygota</taxon>
        <taxon>Neoptera</taxon>
        <taxon>Endopterygota</taxon>
        <taxon>Lepidoptera</taxon>
        <taxon>Glossata</taxon>
        <taxon>Ditrysia</taxon>
        <taxon>Tineoidea</taxon>
        <taxon>Psychidae</taxon>
        <taxon>Oiketicinae</taxon>
        <taxon>Eumeta</taxon>
    </lineage>
</organism>
<keyword evidence="4" id="KW-0547">Nucleotide-binding</keyword>
<dbReference type="GO" id="GO:0016020">
    <property type="term" value="C:membrane"/>
    <property type="evidence" value="ECO:0007669"/>
    <property type="project" value="InterPro"/>
</dbReference>
<proteinExistence type="predicted"/>
<dbReference type="EMBL" id="BGZK01000841">
    <property type="protein sequence ID" value="GBP62414.1"/>
    <property type="molecule type" value="Genomic_DNA"/>
</dbReference>
<evidence type="ECO:0000313" key="5">
    <source>
        <dbReference type="Proteomes" id="UP000299102"/>
    </source>
</evidence>
<dbReference type="GO" id="GO:0140359">
    <property type="term" value="F:ABC-type transporter activity"/>
    <property type="evidence" value="ECO:0007669"/>
    <property type="project" value="InterPro"/>
</dbReference>
<dbReference type="Gene3D" id="3.40.50.300">
    <property type="entry name" value="P-loop containing nucleotide triphosphate hydrolases"/>
    <property type="match status" value="1"/>
</dbReference>
<sequence>MAAASRGSVLVEERPADASALRGRLGLCPQHNLFFPDLTVIEHLIFFAMLKGLSYRKAKKESRNLLELLKLQEKASKKGEQLSGGMKRRLQLACALAGGAPLLVLDEPTAGLDVETRRELWDTLLSLRGARTVLMTTHMMEEADALADRVAALHAGQLCANATPMFLKKAVGTGYRLSLTVTEGADEVTVANAIRSIVPEAELRERTPTSLTYGLPAECSASFPGLFDMLEKNKSRLGISTIGVGSPFRLKLELRLEVKSKLTIQNGNENEVFSRDRNGSGSGRDVEMGRKMKCLAATGMGAGAREMSNEIRVRIETIQNGNENEVFSPDRNGSGSGEMLSEIRVRIDNTEWEGK</sequence>
<evidence type="ECO:0000259" key="3">
    <source>
        <dbReference type="PROSITE" id="PS50893"/>
    </source>
</evidence>
<reference evidence="4 5" key="1">
    <citation type="journal article" date="2019" name="Commun. Biol.">
        <title>The bagworm genome reveals a unique fibroin gene that provides high tensile strength.</title>
        <authorList>
            <person name="Kono N."/>
            <person name="Nakamura H."/>
            <person name="Ohtoshi R."/>
            <person name="Tomita M."/>
            <person name="Numata K."/>
            <person name="Arakawa K."/>
        </authorList>
    </citation>
    <scope>NUCLEOTIDE SEQUENCE [LARGE SCALE GENOMIC DNA]</scope>
</reference>
<dbReference type="PANTHER" id="PTHR19229">
    <property type="entry name" value="ATP-BINDING CASSETTE TRANSPORTER SUBFAMILY A ABCA"/>
    <property type="match status" value="1"/>
</dbReference>
<dbReference type="PROSITE" id="PS00211">
    <property type="entry name" value="ABC_TRANSPORTER_1"/>
    <property type="match status" value="1"/>
</dbReference>
<keyword evidence="2" id="KW-0677">Repeat</keyword>
<dbReference type="InterPro" id="IPR056264">
    <property type="entry name" value="R2_ABCA1-4-like"/>
</dbReference>
<dbReference type="AlphaFoldDB" id="A0A4C1XIU0"/>
<dbReference type="InterPro" id="IPR003439">
    <property type="entry name" value="ABC_transporter-like_ATP-bd"/>
</dbReference>
<dbReference type="OrthoDB" id="10255969at2759"/>